<dbReference type="HOGENOM" id="CLU_2251726_0_0_1"/>
<dbReference type="EMBL" id="KB908821">
    <property type="protein sequence ID" value="EOA83669.1"/>
    <property type="molecule type" value="Genomic_DNA"/>
</dbReference>
<keyword evidence="3" id="KW-1185">Reference proteome</keyword>
<proteinExistence type="predicted"/>
<organism evidence="2 3">
    <name type="scientific">Exserohilum turcicum (strain 28A)</name>
    <name type="common">Northern leaf blight fungus</name>
    <name type="synonym">Setosphaeria turcica</name>
    <dbReference type="NCBI Taxonomy" id="671987"/>
    <lineage>
        <taxon>Eukaryota</taxon>
        <taxon>Fungi</taxon>
        <taxon>Dikarya</taxon>
        <taxon>Ascomycota</taxon>
        <taxon>Pezizomycotina</taxon>
        <taxon>Dothideomycetes</taxon>
        <taxon>Pleosporomycetidae</taxon>
        <taxon>Pleosporales</taxon>
        <taxon>Pleosporineae</taxon>
        <taxon>Pleosporaceae</taxon>
        <taxon>Exserohilum</taxon>
    </lineage>
</organism>
<dbReference type="Proteomes" id="UP000016935">
    <property type="component" value="Unassembled WGS sequence"/>
</dbReference>
<accession>R0K235</accession>
<gene>
    <name evidence="2" type="ORF">SETTUDRAFT_48009</name>
</gene>
<sequence length="104" mass="11479">MTCEIGPPRSYSPRPYHSSVPSTLSIADTLILVRDNDATARHLKTPEDLWEPNVVCQRLTLTGNGSSLWRVALSESTCDQPLLPAALRSSEVISRPTCAWERMG</sequence>
<feature type="compositionally biased region" description="Low complexity" evidence="1">
    <location>
        <begin position="7"/>
        <end position="20"/>
    </location>
</feature>
<protein>
    <submittedName>
        <fullName evidence="2">Uncharacterized protein</fullName>
    </submittedName>
</protein>
<name>R0K235_EXST2</name>
<feature type="region of interest" description="Disordered" evidence="1">
    <location>
        <begin position="1"/>
        <end position="20"/>
    </location>
</feature>
<dbReference type="GeneID" id="19405167"/>
<reference evidence="2 3" key="1">
    <citation type="journal article" date="2012" name="PLoS Pathog.">
        <title>Diverse lifestyles and strategies of plant pathogenesis encoded in the genomes of eighteen Dothideomycetes fungi.</title>
        <authorList>
            <person name="Ohm R.A."/>
            <person name="Feau N."/>
            <person name="Henrissat B."/>
            <person name="Schoch C.L."/>
            <person name="Horwitz B.A."/>
            <person name="Barry K.W."/>
            <person name="Condon B.J."/>
            <person name="Copeland A.C."/>
            <person name="Dhillon B."/>
            <person name="Glaser F."/>
            <person name="Hesse C.N."/>
            <person name="Kosti I."/>
            <person name="LaButti K."/>
            <person name="Lindquist E.A."/>
            <person name="Lucas S."/>
            <person name="Salamov A.A."/>
            <person name="Bradshaw R.E."/>
            <person name="Ciuffetti L."/>
            <person name="Hamelin R.C."/>
            <person name="Kema G.H.J."/>
            <person name="Lawrence C."/>
            <person name="Scott J.A."/>
            <person name="Spatafora J.W."/>
            <person name="Turgeon B.G."/>
            <person name="de Wit P.J.G.M."/>
            <person name="Zhong S."/>
            <person name="Goodwin S.B."/>
            <person name="Grigoriev I.V."/>
        </authorList>
    </citation>
    <scope>NUCLEOTIDE SEQUENCE [LARGE SCALE GENOMIC DNA]</scope>
    <source>
        <strain evidence="3">28A</strain>
    </source>
</reference>
<reference evidence="2 3" key="2">
    <citation type="journal article" date="2013" name="PLoS Genet.">
        <title>Comparative genome structure, secondary metabolite, and effector coding capacity across Cochliobolus pathogens.</title>
        <authorList>
            <person name="Condon B.J."/>
            <person name="Leng Y."/>
            <person name="Wu D."/>
            <person name="Bushley K.E."/>
            <person name="Ohm R.A."/>
            <person name="Otillar R."/>
            <person name="Martin J."/>
            <person name="Schackwitz W."/>
            <person name="Grimwood J."/>
            <person name="MohdZainudin N."/>
            <person name="Xue C."/>
            <person name="Wang R."/>
            <person name="Manning V.A."/>
            <person name="Dhillon B."/>
            <person name="Tu Z.J."/>
            <person name="Steffenson B.J."/>
            <person name="Salamov A."/>
            <person name="Sun H."/>
            <person name="Lowry S."/>
            <person name="LaButti K."/>
            <person name="Han J."/>
            <person name="Copeland A."/>
            <person name="Lindquist E."/>
            <person name="Barry K."/>
            <person name="Schmutz J."/>
            <person name="Baker S.E."/>
            <person name="Ciuffetti L.M."/>
            <person name="Grigoriev I.V."/>
            <person name="Zhong S."/>
            <person name="Turgeon B.G."/>
        </authorList>
    </citation>
    <scope>NUCLEOTIDE SEQUENCE [LARGE SCALE GENOMIC DNA]</scope>
    <source>
        <strain evidence="3">28A</strain>
    </source>
</reference>
<evidence type="ECO:0000313" key="2">
    <source>
        <dbReference type="EMBL" id="EOA83669.1"/>
    </source>
</evidence>
<evidence type="ECO:0000313" key="3">
    <source>
        <dbReference type="Proteomes" id="UP000016935"/>
    </source>
</evidence>
<dbReference type="RefSeq" id="XP_008028701.1">
    <property type="nucleotide sequence ID" value="XM_008030510.1"/>
</dbReference>
<dbReference type="AlphaFoldDB" id="R0K235"/>
<evidence type="ECO:0000256" key="1">
    <source>
        <dbReference type="SAM" id="MobiDB-lite"/>
    </source>
</evidence>